<evidence type="ECO:0000313" key="4">
    <source>
        <dbReference type="Proteomes" id="UP001224845"/>
    </source>
</evidence>
<dbReference type="EMBL" id="JAUSRV010000013">
    <property type="protein sequence ID" value="MDP9973547.1"/>
    <property type="molecule type" value="Genomic_DNA"/>
</dbReference>
<evidence type="ECO:0000313" key="3">
    <source>
        <dbReference type="EMBL" id="MDP9973547.1"/>
    </source>
</evidence>
<keyword evidence="1" id="KW-0472">Membrane</keyword>
<evidence type="ECO:0000259" key="2">
    <source>
        <dbReference type="Pfam" id="PF13400"/>
    </source>
</evidence>
<dbReference type="Proteomes" id="UP001224845">
    <property type="component" value="Unassembled WGS sequence"/>
</dbReference>
<feature type="domain" description="Putative Flp pilus-assembly TadG-like N-terminal" evidence="2">
    <location>
        <begin position="20"/>
        <end position="65"/>
    </location>
</feature>
<comment type="caution">
    <text evidence="3">The sequence shown here is derived from an EMBL/GenBank/DDBJ whole genome shotgun (WGS) entry which is preliminary data.</text>
</comment>
<dbReference type="Pfam" id="PF13400">
    <property type="entry name" value="Tad"/>
    <property type="match status" value="1"/>
</dbReference>
<organism evidence="3 4">
    <name type="scientific">Variovorax paradoxus</name>
    <dbReference type="NCBI Taxonomy" id="34073"/>
    <lineage>
        <taxon>Bacteria</taxon>
        <taxon>Pseudomonadati</taxon>
        <taxon>Pseudomonadota</taxon>
        <taxon>Betaproteobacteria</taxon>
        <taxon>Burkholderiales</taxon>
        <taxon>Comamonadaceae</taxon>
        <taxon>Variovorax</taxon>
    </lineage>
</organism>
<gene>
    <name evidence="3" type="ORF">J2W39_004806</name>
</gene>
<feature type="transmembrane region" description="Helical" evidence="1">
    <location>
        <begin position="21"/>
        <end position="47"/>
    </location>
</feature>
<sequence>MKAATTRQALQLSGCGRIRGSILINTAIALSLIVITLVGTELGYLFYMKREFQKTADLAALAGAQKLVPLPGTDVCIAAQGAAIANAGKNMPGIVLQQPECGHWASSNTTPVNAGCFSNVDDHFLPYASTKNAIRVRIEKAPPTLLPFFQADRTICVQAVASLNEPIGAISIGSGVARLNDGLLNQVLGMLLGTTVNLSIADYTGLLNTKVNLLGIADALNLNVGTYEQLASANVTLAALLTAAIEVLPQNNDSATAALAAGVLNGLLNLSGGLDLSTVRINLLSTAEQTGLLSVDLNTEDPRTALNGNINALNLLLVALQIADSQSVVSAGIAVPLKPLANVQLQAKVIEPPSIAVGPPGYYPDGTAKTRAHTGQIRILLDTQILTPVAGSDLLNIPLVVKISLPSGQLIRLPIYAEVASGDAELDSIQCNAPDGKYDVKIAAAPGLAHIFLGKVPTAFTNRTSAWKDLPKEQFDLLNIQITLLSILGGGIPFNVKLLAKMDLSIPGSGTTTRQTLSYRFDPTIPASQQDLTRTVGTEQNLGAAIASAIGSGMLKIELATPIPILDTIANGLITVISGVLGALNFILLPVLAQLDSALLAPLLKTLGIQIGYADVQLLSASCDGNARLVY</sequence>
<proteinExistence type="predicted"/>
<accession>A0AAW8ELQ1</accession>
<evidence type="ECO:0000256" key="1">
    <source>
        <dbReference type="SAM" id="Phobius"/>
    </source>
</evidence>
<keyword evidence="1" id="KW-0812">Transmembrane</keyword>
<dbReference type="RefSeq" id="WP_307595836.1">
    <property type="nucleotide sequence ID" value="NZ_CAXUQE020000001.1"/>
</dbReference>
<dbReference type="InterPro" id="IPR028087">
    <property type="entry name" value="Tad_N"/>
</dbReference>
<dbReference type="AlphaFoldDB" id="A0AAW8ELQ1"/>
<name>A0AAW8ELQ1_VARPD</name>
<keyword evidence="1" id="KW-1133">Transmembrane helix</keyword>
<reference evidence="3" key="1">
    <citation type="submission" date="2023-07" db="EMBL/GenBank/DDBJ databases">
        <title>Sorghum-associated microbial communities from plants grown in Nebraska, USA.</title>
        <authorList>
            <person name="Schachtman D."/>
        </authorList>
    </citation>
    <scope>NUCLEOTIDE SEQUENCE</scope>
    <source>
        <strain evidence="3">DS3315</strain>
    </source>
</reference>
<protein>
    <submittedName>
        <fullName evidence="3">Membrane protein</fullName>
    </submittedName>
</protein>